<organism evidence="3 4">
    <name type="scientific">Lacihabitans lacunae</name>
    <dbReference type="NCBI Taxonomy" id="1028214"/>
    <lineage>
        <taxon>Bacteria</taxon>
        <taxon>Pseudomonadati</taxon>
        <taxon>Bacteroidota</taxon>
        <taxon>Cytophagia</taxon>
        <taxon>Cytophagales</taxon>
        <taxon>Leadbetterellaceae</taxon>
        <taxon>Lacihabitans</taxon>
    </lineage>
</organism>
<proteinExistence type="predicted"/>
<reference evidence="4" key="1">
    <citation type="journal article" date="2019" name="Int. J. Syst. Evol. Microbiol.">
        <title>The Global Catalogue of Microorganisms (GCM) 10K type strain sequencing project: providing services to taxonomists for standard genome sequencing and annotation.</title>
        <authorList>
            <consortium name="The Broad Institute Genomics Platform"/>
            <consortium name="The Broad Institute Genome Sequencing Center for Infectious Disease"/>
            <person name="Wu L."/>
            <person name="Ma J."/>
        </authorList>
    </citation>
    <scope>NUCLEOTIDE SEQUENCE [LARGE SCALE GENOMIC DNA]</scope>
    <source>
        <strain evidence="4">CECT 7956</strain>
    </source>
</reference>
<evidence type="ECO:0000259" key="1">
    <source>
        <dbReference type="PROSITE" id="PS50093"/>
    </source>
</evidence>
<dbReference type="InterPro" id="IPR008979">
    <property type="entry name" value="Galactose-bd-like_sf"/>
</dbReference>
<name>A0ABV7YS94_9BACT</name>
<dbReference type="PROSITE" id="PS50835">
    <property type="entry name" value="IG_LIKE"/>
    <property type="match status" value="1"/>
</dbReference>
<dbReference type="InterPro" id="IPR007110">
    <property type="entry name" value="Ig-like_dom"/>
</dbReference>
<dbReference type="Gene3D" id="2.120.10.30">
    <property type="entry name" value="TolB, C-terminal domain"/>
    <property type="match status" value="1"/>
</dbReference>
<dbReference type="Gene3D" id="2.60.120.1060">
    <property type="entry name" value="NPCBM/NEW2 domain"/>
    <property type="match status" value="1"/>
</dbReference>
<dbReference type="SUPFAM" id="SSF50952">
    <property type="entry name" value="Soluble quinoprotein glucose dehydrogenase"/>
    <property type="match status" value="1"/>
</dbReference>
<dbReference type="InterPro" id="IPR013783">
    <property type="entry name" value="Ig-like_fold"/>
</dbReference>
<dbReference type="InterPro" id="IPR035986">
    <property type="entry name" value="PKD_dom_sf"/>
</dbReference>
<accession>A0ABV7YS94</accession>
<sequence>MKPFIKFLTFKAIKSRFSYFAWFVLIPLFSFSQSLPSGFYIEDIGAWNTPTSIAFDSQNNMYVAERAGKVYALRSGVKTLVVDLSEEVSTFNDQGMLGLALDPNFLSNGRFYVFYSVDRHHLLYYGTPSYNPNATSQGPTICRVTRYEVNTSNYTSLVANSRYILIGETISTGIPMVGPYHAGGDLKFAKDGSLLIAAGDGALDGEEFEDQAYANGIINSDEYAAGLRWRCQILNSLNGKLLRINPINGEGYPSNPYYQSGSPKSPQSRTFALGLRNPFRMNIKANTGSSDVTFGDPGIVYLNDVGQDTKEEINVVTTAGQNFGWPRYEGIDIIYGTKPAYHPASHERPRLEYPHSSASVPRAIINNQIVTYGTGSFTGPNFTGSATVASAFYTGTKYPAAYQGKYFFCDFGEQWVKYIGIDQDDNPGTVSNFSPSILQLICLVYNPNDEYLYFAAHNNRIGRINYNPNANQPPVANFSSSKAYGSSPLTVAFDGSYSSDPELSSLTYSWNFGDGQTSTQSIVNHTFTGSGPSVFNVTLSVTDNANNTSQKTQTININNTPPQIISTGIDNINVYEGTTAPAVNLTCNVADAEHNIANLTYSWEVFLYHNTHRHLEYSSHYQNGGTFQLSSLPCDEQVYFYRIFLTVTDPLGLSTVFSKDIYRNCNSTDLTPPENVGLKIEKFTSNGFTINWNTPTDNDALKSIEVKINGTTITHLASSITTYLYKNNYKISGQEYTVELVFRDKAANVSSSPLVKFTVPTINCASSTPTYLSDLVPTSSTNGFGPVEMDQSNGFYNANDGTTLKINNQSFAKGIGVHAISEVEFNVAPSSKNTFSTTIGIDDEVGDLGTAVFKIYKDNVLSFTSGVLSGNGPSQNVSLDITGTQVLKLRVEDGGDNISHDHGDWADAKIYTACINPDSVAPSLFSQVQITGNTLSWNASSDAITPSVMYKIYVDGVLFGSTSGLNFSLAGVSGSEIKIVHVQAFDDFENTASSKKLFFNPCQTSRTITDNYSNITETLLAKDYIIGGSKIQTNANIIFSASKSISLLPGFSVENGSVFKTLLEGCL</sequence>
<feature type="domain" description="Ig-like" evidence="2">
    <location>
        <begin position="562"/>
        <end position="603"/>
    </location>
</feature>
<dbReference type="SMART" id="SM00089">
    <property type="entry name" value="PKD"/>
    <property type="match status" value="1"/>
</dbReference>
<dbReference type="InterPro" id="IPR022409">
    <property type="entry name" value="PKD/Chitinase_dom"/>
</dbReference>
<dbReference type="InterPro" id="IPR012938">
    <property type="entry name" value="Glc/Sorbosone_DH"/>
</dbReference>
<dbReference type="PROSITE" id="PS50093">
    <property type="entry name" value="PKD"/>
    <property type="match status" value="1"/>
</dbReference>
<dbReference type="InterPro" id="IPR038637">
    <property type="entry name" value="NPCBM_sf"/>
</dbReference>
<comment type="caution">
    <text evidence="3">The sequence shown here is derived from an EMBL/GenBank/DDBJ whole genome shotgun (WGS) entry which is preliminary data.</text>
</comment>
<dbReference type="SUPFAM" id="SSF49785">
    <property type="entry name" value="Galactose-binding domain-like"/>
    <property type="match status" value="1"/>
</dbReference>
<gene>
    <name evidence="3" type="ORF">ACFOOI_03465</name>
</gene>
<dbReference type="Pfam" id="PF07995">
    <property type="entry name" value="GSDH"/>
    <property type="match status" value="1"/>
</dbReference>
<feature type="domain" description="PKD" evidence="1">
    <location>
        <begin position="474"/>
        <end position="555"/>
    </location>
</feature>
<dbReference type="CDD" id="cd00146">
    <property type="entry name" value="PKD"/>
    <property type="match status" value="1"/>
</dbReference>
<evidence type="ECO:0000313" key="3">
    <source>
        <dbReference type="EMBL" id="MFC3809702.1"/>
    </source>
</evidence>
<keyword evidence="4" id="KW-1185">Reference proteome</keyword>
<dbReference type="PANTHER" id="PTHR19328">
    <property type="entry name" value="HEDGEHOG-INTERACTING PROTEIN"/>
    <property type="match status" value="1"/>
</dbReference>
<dbReference type="Pfam" id="PF18911">
    <property type="entry name" value="PKD_4"/>
    <property type="match status" value="1"/>
</dbReference>
<dbReference type="Pfam" id="PF08305">
    <property type="entry name" value="NPCBM"/>
    <property type="match status" value="1"/>
</dbReference>
<protein>
    <submittedName>
        <fullName evidence="3">NPCBM/NEW2 domain-containing protein</fullName>
    </submittedName>
</protein>
<dbReference type="Gene3D" id="2.60.40.10">
    <property type="entry name" value="Immunoglobulins"/>
    <property type="match status" value="1"/>
</dbReference>
<dbReference type="InterPro" id="IPR013222">
    <property type="entry name" value="Glyco_hyd_98_carb-bd"/>
</dbReference>
<dbReference type="InterPro" id="IPR011042">
    <property type="entry name" value="6-blade_b-propeller_TolB-like"/>
</dbReference>
<dbReference type="InterPro" id="IPR055015">
    <property type="entry name" value="GCX_COOH"/>
</dbReference>
<dbReference type="RefSeq" id="WP_379835101.1">
    <property type="nucleotide sequence ID" value="NZ_JBHRYQ010000001.1"/>
</dbReference>
<dbReference type="PANTHER" id="PTHR19328:SF13">
    <property type="entry name" value="HIPL1 PROTEIN"/>
    <property type="match status" value="1"/>
</dbReference>
<dbReference type="NCBIfam" id="NF045639">
    <property type="entry name" value="GCX_COOH"/>
    <property type="match status" value="1"/>
</dbReference>
<dbReference type="Proteomes" id="UP001595616">
    <property type="component" value="Unassembled WGS sequence"/>
</dbReference>
<evidence type="ECO:0000313" key="4">
    <source>
        <dbReference type="Proteomes" id="UP001595616"/>
    </source>
</evidence>
<dbReference type="SMART" id="SM00776">
    <property type="entry name" value="NPCBM"/>
    <property type="match status" value="1"/>
</dbReference>
<evidence type="ECO:0000259" key="2">
    <source>
        <dbReference type="PROSITE" id="PS50835"/>
    </source>
</evidence>
<dbReference type="InterPro" id="IPR000601">
    <property type="entry name" value="PKD_dom"/>
</dbReference>
<dbReference type="SUPFAM" id="SSF49299">
    <property type="entry name" value="PKD domain"/>
    <property type="match status" value="1"/>
</dbReference>
<dbReference type="EMBL" id="JBHRYQ010000001">
    <property type="protein sequence ID" value="MFC3809702.1"/>
    <property type="molecule type" value="Genomic_DNA"/>
</dbReference>
<dbReference type="InterPro" id="IPR011041">
    <property type="entry name" value="Quinoprot_gluc/sorb_DH_b-prop"/>
</dbReference>